<keyword evidence="2" id="KW-0418">Kinase</keyword>
<dbReference type="KEGG" id="ffu:CLAFUR5_13412"/>
<dbReference type="SUPFAM" id="SSF52540">
    <property type="entry name" value="P-loop containing nucleoside triphosphate hydrolases"/>
    <property type="match status" value="1"/>
</dbReference>
<dbReference type="Gene3D" id="3.40.50.300">
    <property type="entry name" value="P-loop containing nucleotide triphosphate hydrolases"/>
    <property type="match status" value="2"/>
</dbReference>
<dbReference type="EMBL" id="CP090174">
    <property type="protein sequence ID" value="UJO24607.1"/>
    <property type="molecule type" value="Genomic_DNA"/>
</dbReference>
<feature type="region of interest" description="Disordered" evidence="1">
    <location>
        <begin position="233"/>
        <end position="266"/>
    </location>
</feature>
<dbReference type="Proteomes" id="UP000756132">
    <property type="component" value="Chromosome 12"/>
</dbReference>
<proteinExistence type="predicted"/>
<dbReference type="GeneID" id="71993290"/>
<evidence type="ECO:0000313" key="2">
    <source>
        <dbReference type="EMBL" id="UJO24607.1"/>
    </source>
</evidence>
<protein>
    <submittedName>
        <fullName evidence="2">ATP-dependent kinase-like protein</fullName>
    </submittedName>
</protein>
<organism evidence="2 3">
    <name type="scientific">Passalora fulva</name>
    <name type="common">Tomato leaf mold</name>
    <name type="synonym">Cladosporium fulvum</name>
    <dbReference type="NCBI Taxonomy" id="5499"/>
    <lineage>
        <taxon>Eukaryota</taxon>
        <taxon>Fungi</taxon>
        <taxon>Dikarya</taxon>
        <taxon>Ascomycota</taxon>
        <taxon>Pezizomycotina</taxon>
        <taxon>Dothideomycetes</taxon>
        <taxon>Dothideomycetidae</taxon>
        <taxon>Mycosphaerellales</taxon>
        <taxon>Mycosphaerellaceae</taxon>
        <taxon>Fulvia</taxon>
    </lineage>
</organism>
<sequence>MDQQVSRLVDKAWDRLQTLPQSKRYLIAVSGIPGSGKTTLAAKVADQLNERWRGESAARTPQETIATILPMDGYHLTRAQLSAMPDPHTAHARRGAAFTFDAPAFLSLVKKLREPVCPETVTILAPSFDHAVKDPVADDIPIRQSARIVVMEGNYLSLGSGSPEWKEAAELMDELWFVEVARETARQRLIKRHVESGIARDEEDAAKRADENDLVNGDEIVAGRLEVHEVITSNEHKAWTPEQQGVEKERRGSEEERRRSSMKEVM</sequence>
<name>A0A9Q8PLJ7_PASFU</name>
<dbReference type="OMA" id="EVWFVEV"/>
<dbReference type="PANTHER" id="PTHR10285">
    <property type="entry name" value="URIDINE KINASE"/>
    <property type="match status" value="1"/>
</dbReference>
<dbReference type="AlphaFoldDB" id="A0A9Q8PLJ7"/>
<evidence type="ECO:0000313" key="3">
    <source>
        <dbReference type="Proteomes" id="UP000756132"/>
    </source>
</evidence>
<keyword evidence="2" id="KW-0808">Transferase</keyword>
<dbReference type="OrthoDB" id="6362633at2759"/>
<reference evidence="2" key="2">
    <citation type="journal article" date="2022" name="Microb. Genom.">
        <title>A chromosome-scale genome assembly of the tomato pathogen Cladosporium fulvum reveals a compartmentalized genome architecture and the presence of a dispensable chromosome.</title>
        <authorList>
            <person name="Zaccaron A.Z."/>
            <person name="Chen L.H."/>
            <person name="Samaras A."/>
            <person name="Stergiopoulos I."/>
        </authorList>
    </citation>
    <scope>NUCLEOTIDE SEQUENCE</scope>
    <source>
        <strain evidence="2">Race5_Kim</strain>
    </source>
</reference>
<keyword evidence="3" id="KW-1185">Reference proteome</keyword>
<reference evidence="2" key="1">
    <citation type="submission" date="2021-12" db="EMBL/GenBank/DDBJ databases">
        <authorList>
            <person name="Zaccaron A."/>
            <person name="Stergiopoulos I."/>
        </authorList>
    </citation>
    <scope>NUCLEOTIDE SEQUENCE</scope>
    <source>
        <strain evidence="2">Race5_Kim</strain>
    </source>
</reference>
<gene>
    <name evidence="2" type="ORF">CLAFUR5_13412</name>
</gene>
<dbReference type="InterPro" id="IPR027417">
    <property type="entry name" value="P-loop_NTPase"/>
</dbReference>
<dbReference type="RefSeq" id="XP_047768973.1">
    <property type="nucleotide sequence ID" value="XM_047912560.1"/>
</dbReference>
<accession>A0A9Q8PLJ7</accession>
<dbReference type="GO" id="GO:0016301">
    <property type="term" value="F:kinase activity"/>
    <property type="evidence" value="ECO:0007669"/>
    <property type="project" value="UniProtKB-KW"/>
</dbReference>
<evidence type="ECO:0000256" key="1">
    <source>
        <dbReference type="SAM" id="MobiDB-lite"/>
    </source>
</evidence>